<reference evidence="7" key="1">
    <citation type="submission" date="2023-09" db="EMBL/GenBank/DDBJ databases">
        <title>Paucibacter sp. APW11 Genome sequencing and assembly.</title>
        <authorList>
            <person name="Kim I."/>
        </authorList>
    </citation>
    <scope>NUCLEOTIDE SEQUENCE</scope>
    <source>
        <strain evidence="7">APW11</strain>
    </source>
</reference>
<dbReference type="Pfam" id="PF00672">
    <property type="entry name" value="HAMP"/>
    <property type="match status" value="1"/>
</dbReference>
<dbReference type="Proteomes" id="UP001246372">
    <property type="component" value="Unassembled WGS sequence"/>
</dbReference>
<name>A0ABU3PBX7_9BURK</name>
<dbReference type="CDD" id="cd06225">
    <property type="entry name" value="HAMP"/>
    <property type="match status" value="1"/>
</dbReference>
<comment type="similarity">
    <text evidence="2">Belongs to the methyl-accepting chemotaxis (MCP) protein family.</text>
</comment>
<dbReference type="EMBL" id="JAVXZY010000004">
    <property type="protein sequence ID" value="MDT9000018.1"/>
    <property type="molecule type" value="Genomic_DNA"/>
</dbReference>
<evidence type="ECO:0000256" key="3">
    <source>
        <dbReference type="PROSITE-ProRule" id="PRU00284"/>
    </source>
</evidence>
<evidence type="ECO:0000256" key="4">
    <source>
        <dbReference type="SAM" id="Phobius"/>
    </source>
</evidence>
<feature type="domain" description="HAMP" evidence="6">
    <location>
        <begin position="321"/>
        <end position="373"/>
    </location>
</feature>
<sequence length="623" mass="66125">MILNRVSLRWRLLLVGLLCLLACLLPLVQGLLQSQQQLRQLASQRAVLPLNQQLQGLQAQLQQHRAASLQALRGDSAALAQAEQLRQGVQKDLAALKQAATRVPLAPAAALAAWPAEGQALLEQAQQPGQTVQQVMQAYAPLQQRWQQQIDELNQQAGMFDDPLAAAAASASLQQAPRVLEALAELRDLARLAQLDDVAAMSTAQTRFTLHAQTMQAQLRRALQLDGASTLPLQGLVAQQRELAQTLSQAIADPAFPLEQLVQALEQAQDAQAASGKQMLALLNQKLGEREAVLVARSRWQLVGSAAFLIAVVVLLWWTLVSTLRGLDAVVRVAERVAAGDLAAPVVLAGSPELRRLQQAVEAMRLGLRHVVQDIQQASTLILGAAGDIRAGHEDLSRRSEQAACSLQQTSASMEQLSEAVHGTASLATQASEAANEASAVARRSGAAVQDMIHNMQGLNAVSGQIASISGVIDGIAFQTNLLALNAAVEAARAGEQGRGFAVVAAEVRALAQRCSAAAREIQQLIAHSVERVEQGNRLADGAGGMMQQVLQRADAVARMIAQIQGKSASQHQDISQVSGAVQQLDEVAQQNAALVLQSGEAAAALSQQAQQLTLQVGQFRLG</sequence>
<dbReference type="RefSeq" id="WP_315650564.1">
    <property type="nucleotide sequence ID" value="NZ_JAVXZY010000004.1"/>
</dbReference>
<evidence type="ECO:0000256" key="1">
    <source>
        <dbReference type="ARBA" id="ARBA00022481"/>
    </source>
</evidence>
<dbReference type="Gene3D" id="1.10.287.950">
    <property type="entry name" value="Methyl-accepting chemotaxis protein"/>
    <property type="match status" value="1"/>
</dbReference>
<dbReference type="Pfam" id="PF00015">
    <property type="entry name" value="MCPsignal"/>
    <property type="match status" value="1"/>
</dbReference>
<feature type="domain" description="Methyl-accepting transducer" evidence="5">
    <location>
        <begin position="378"/>
        <end position="607"/>
    </location>
</feature>
<keyword evidence="8" id="KW-1185">Reference proteome</keyword>
<comment type="caution">
    <text evidence="7">The sequence shown here is derived from an EMBL/GenBank/DDBJ whole genome shotgun (WGS) entry which is preliminary data.</text>
</comment>
<dbReference type="PANTHER" id="PTHR43531:SF14">
    <property type="entry name" value="METHYL-ACCEPTING CHEMOTAXIS PROTEIN I-RELATED"/>
    <property type="match status" value="1"/>
</dbReference>
<gene>
    <name evidence="7" type="ORF">RQP53_12150</name>
</gene>
<evidence type="ECO:0000259" key="5">
    <source>
        <dbReference type="PROSITE" id="PS50111"/>
    </source>
</evidence>
<dbReference type="InterPro" id="IPR051310">
    <property type="entry name" value="MCP_chemotaxis"/>
</dbReference>
<dbReference type="PROSITE" id="PS50885">
    <property type="entry name" value="HAMP"/>
    <property type="match status" value="1"/>
</dbReference>
<dbReference type="InterPro" id="IPR004089">
    <property type="entry name" value="MCPsignal_dom"/>
</dbReference>
<feature type="transmembrane region" description="Helical" evidence="4">
    <location>
        <begin position="300"/>
        <end position="320"/>
    </location>
</feature>
<dbReference type="PROSITE" id="PS50111">
    <property type="entry name" value="CHEMOTAXIS_TRANSDUC_2"/>
    <property type="match status" value="1"/>
</dbReference>
<keyword evidence="4" id="KW-1133">Transmembrane helix</keyword>
<keyword evidence="4" id="KW-0812">Transmembrane</keyword>
<keyword evidence="3" id="KW-0807">Transducer</keyword>
<organism evidence="7 8">
    <name type="scientific">Roseateles aquae</name>
    <dbReference type="NCBI Taxonomy" id="3077235"/>
    <lineage>
        <taxon>Bacteria</taxon>
        <taxon>Pseudomonadati</taxon>
        <taxon>Pseudomonadota</taxon>
        <taxon>Betaproteobacteria</taxon>
        <taxon>Burkholderiales</taxon>
        <taxon>Sphaerotilaceae</taxon>
        <taxon>Roseateles</taxon>
    </lineage>
</organism>
<dbReference type="SMART" id="SM00304">
    <property type="entry name" value="HAMP"/>
    <property type="match status" value="1"/>
</dbReference>
<keyword evidence="4" id="KW-0472">Membrane</keyword>
<dbReference type="SUPFAM" id="SSF58104">
    <property type="entry name" value="Methyl-accepting chemotaxis protein (MCP) signaling domain"/>
    <property type="match status" value="1"/>
</dbReference>
<accession>A0ABU3PBX7</accession>
<dbReference type="SMART" id="SM00283">
    <property type="entry name" value="MA"/>
    <property type="match status" value="1"/>
</dbReference>
<evidence type="ECO:0000256" key="2">
    <source>
        <dbReference type="ARBA" id="ARBA00029447"/>
    </source>
</evidence>
<keyword evidence="1" id="KW-0488">Methylation</keyword>
<dbReference type="InterPro" id="IPR003660">
    <property type="entry name" value="HAMP_dom"/>
</dbReference>
<protein>
    <submittedName>
        <fullName evidence="7">Methyl-accepting chemotaxis protein</fullName>
    </submittedName>
</protein>
<evidence type="ECO:0000259" key="6">
    <source>
        <dbReference type="PROSITE" id="PS50885"/>
    </source>
</evidence>
<evidence type="ECO:0000313" key="8">
    <source>
        <dbReference type="Proteomes" id="UP001246372"/>
    </source>
</evidence>
<proteinExistence type="inferred from homology"/>
<evidence type="ECO:0000313" key="7">
    <source>
        <dbReference type="EMBL" id="MDT9000018.1"/>
    </source>
</evidence>
<dbReference type="PANTHER" id="PTHR43531">
    <property type="entry name" value="PROTEIN ICFG"/>
    <property type="match status" value="1"/>
</dbReference>